<keyword evidence="5" id="KW-1185">Reference proteome</keyword>
<protein>
    <recommendedName>
        <fullName evidence="1">Vacuolar ATPase assembly protein VMA22</fullName>
    </recommendedName>
</protein>
<accession>A0A168S8J9</accession>
<evidence type="ECO:0000256" key="3">
    <source>
        <dbReference type="SAM" id="MobiDB-lite"/>
    </source>
</evidence>
<feature type="coiled-coil region" evidence="2">
    <location>
        <begin position="202"/>
        <end position="229"/>
    </location>
</feature>
<dbReference type="GO" id="GO:0051082">
    <property type="term" value="F:unfolded protein binding"/>
    <property type="evidence" value="ECO:0007669"/>
    <property type="project" value="TreeGrafter"/>
</dbReference>
<dbReference type="AlphaFoldDB" id="A0A168S8J9"/>
<evidence type="ECO:0000256" key="1">
    <source>
        <dbReference type="ARBA" id="ARBA00093634"/>
    </source>
</evidence>
<dbReference type="EMBL" id="LT554871">
    <property type="protein sequence ID" value="SAM08060.1"/>
    <property type="molecule type" value="Genomic_DNA"/>
</dbReference>
<feature type="compositionally biased region" description="Low complexity" evidence="3">
    <location>
        <begin position="1"/>
        <end position="26"/>
    </location>
</feature>
<feature type="region of interest" description="Disordered" evidence="3">
    <location>
        <begin position="1"/>
        <end position="32"/>
    </location>
</feature>
<dbReference type="STRING" id="4829.A0A168S8J9"/>
<dbReference type="Pfam" id="PF21730">
    <property type="entry name" value="Vma22_CCDC115"/>
    <property type="match status" value="1"/>
</dbReference>
<dbReference type="InterPro" id="IPR040357">
    <property type="entry name" value="Vma22/CCDC115"/>
</dbReference>
<dbReference type="GO" id="GO:0070072">
    <property type="term" value="P:vacuolar proton-transporting V-type ATPase complex assembly"/>
    <property type="evidence" value="ECO:0007669"/>
    <property type="project" value="InterPro"/>
</dbReference>
<dbReference type="PANTHER" id="PTHR31996:SF2">
    <property type="entry name" value="COILED-COIL DOMAIN-CONTAINING PROTEIN 115"/>
    <property type="match status" value="1"/>
</dbReference>
<dbReference type="OMA" id="RMEPRVC"/>
<dbReference type="OrthoDB" id="408631at2759"/>
<dbReference type="PANTHER" id="PTHR31996">
    <property type="entry name" value="COILED-COIL DOMAIN-CONTAINING PROTEIN 115"/>
    <property type="match status" value="1"/>
</dbReference>
<organism evidence="4">
    <name type="scientific">Absidia glauca</name>
    <name type="common">Pin mould</name>
    <dbReference type="NCBI Taxonomy" id="4829"/>
    <lineage>
        <taxon>Eukaryota</taxon>
        <taxon>Fungi</taxon>
        <taxon>Fungi incertae sedis</taxon>
        <taxon>Mucoromycota</taxon>
        <taxon>Mucoromycotina</taxon>
        <taxon>Mucoromycetes</taxon>
        <taxon>Mucorales</taxon>
        <taxon>Cunninghamellaceae</taxon>
        <taxon>Absidia</taxon>
    </lineage>
</organism>
<gene>
    <name evidence="4" type="primary">ABSGL_13718.1 scaffold 14267</name>
</gene>
<dbReference type="Proteomes" id="UP000078561">
    <property type="component" value="Unassembled WGS sequence"/>
</dbReference>
<proteinExistence type="predicted"/>
<keyword evidence="2" id="KW-0175">Coiled coil</keyword>
<name>A0A168S8J9_ABSGL</name>
<dbReference type="InParanoid" id="A0A168S8J9"/>
<reference evidence="4" key="1">
    <citation type="submission" date="2016-04" db="EMBL/GenBank/DDBJ databases">
        <authorList>
            <person name="Evans L.H."/>
            <person name="Alamgir A."/>
            <person name="Owens N."/>
            <person name="Weber N.D."/>
            <person name="Virtaneva K."/>
            <person name="Barbian K."/>
            <person name="Babar A."/>
            <person name="Rosenke K."/>
        </authorList>
    </citation>
    <scope>NUCLEOTIDE SEQUENCE [LARGE SCALE GENOMIC DNA]</scope>
    <source>
        <strain evidence="4">CBS 101.48</strain>
    </source>
</reference>
<evidence type="ECO:0000313" key="4">
    <source>
        <dbReference type="EMBL" id="SAM08060.1"/>
    </source>
</evidence>
<evidence type="ECO:0000256" key="2">
    <source>
        <dbReference type="SAM" id="Coils"/>
    </source>
</evidence>
<evidence type="ECO:0000313" key="5">
    <source>
        <dbReference type="Proteomes" id="UP000078561"/>
    </source>
</evidence>
<sequence length="236" mass="27067">MATTTTTSTPSSPVTNKNTTTTAKAPNDGDPYHRLCKELDELTLSYLYKMNQYTQDRTTASSVLQKGFLELAHAKYTMGGKTISHSSYDERMKARLSLKVDHKSTTPYSMLRIPNEHIDLGTTYSKGLRQRTENETEWMQRKDLKTGKEEYEMDEKKPVKKVRKMPTKANGDPLHWFGLLVSPSLRTSQDHFQTATTHLIDMANLAHELQTMERRYESLLKEKDALLRQRSGVGYQ</sequence>